<dbReference type="InterPro" id="IPR036259">
    <property type="entry name" value="MFS_trans_sf"/>
</dbReference>
<feature type="transmembrane region" description="Helical" evidence="7">
    <location>
        <begin position="184"/>
        <end position="201"/>
    </location>
</feature>
<feature type="transmembrane region" description="Helical" evidence="7">
    <location>
        <begin position="230"/>
        <end position="248"/>
    </location>
</feature>
<dbReference type="GO" id="GO:0022857">
    <property type="term" value="F:transmembrane transporter activity"/>
    <property type="evidence" value="ECO:0007669"/>
    <property type="project" value="InterPro"/>
</dbReference>
<feature type="transmembrane region" description="Helical" evidence="7">
    <location>
        <begin position="282"/>
        <end position="299"/>
    </location>
</feature>
<keyword evidence="3 6" id="KW-0812">Transmembrane</keyword>
<reference evidence="8 9" key="1">
    <citation type="submission" date="2018-02" db="EMBL/GenBank/DDBJ databases">
        <title>Subsurface microbial communities from deep shales in Ohio and West Virginia, USA.</title>
        <authorList>
            <person name="Wrighton K."/>
        </authorList>
    </citation>
    <scope>NUCLEOTIDE SEQUENCE [LARGE SCALE GENOMIC DNA]</scope>
    <source>
        <strain evidence="8 9">OWC-DMM</strain>
    </source>
</reference>
<dbReference type="PROSITE" id="PS01023">
    <property type="entry name" value="PTR2_2"/>
    <property type="match status" value="1"/>
</dbReference>
<dbReference type="RefSeq" id="WP_104429659.1">
    <property type="nucleotide sequence ID" value="NZ_PTIZ01000008.1"/>
</dbReference>
<dbReference type="InterPro" id="IPR000109">
    <property type="entry name" value="POT_fam"/>
</dbReference>
<dbReference type="Pfam" id="PF00854">
    <property type="entry name" value="PTR2"/>
    <property type="match status" value="2"/>
</dbReference>
<comment type="similarity">
    <text evidence="2 6">Belongs to the major facilitator superfamily. Proton-dependent oligopeptide transporter (POT/PTR) (TC 2.A.17) family.</text>
</comment>
<name>A0A2S6HB44_9GAMM</name>
<evidence type="ECO:0000313" key="8">
    <source>
        <dbReference type="EMBL" id="PPK74613.1"/>
    </source>
</evidence>
<protein>
    <submittedName>
        <fullName evidence="8">POT family proton-dependent oligopeptide transporter</fullName>
    </submittedName>
</protein>
<keyword evidence="5 7" id="KW-0472">Membrane</keyword>
<evidence type="ECO:0000256" key="4">
    <source>
        <dbReference type="ARBA" id="ARBA00022989"/>
    </source>
</evidence>
<proteinExistence type="inferred from homology"/>
<feature type="transmembrane region" description="Helical" evidence="7">
    <location>
        <begin position="376"/>
        <end position="399"/>
    </location>
</feature>
<dbReference type="PROSITE" id="PS01022">
    <property type="entry name" value="PTR2_1"/>
    <property type="match status" value="1"/>
</dbReference>
<feature type="transmembrane region" description="Helical" evidence="7">
    <location>
        <begin position="311"/>
        <end position="332"/>
    </location>
</feature>
<gene>
    <name evidence="8" type="ORF">B0F87_10887</name>
</gene>
<comment type="subcellular location">
    <subcellularLocation>
        <location evidence="1 6">Membrane</location>
        <topology evidence="1 6">Multi-pass membrane protein</topology>
    </subcellularLocation>
</comment>
<evidence type="ECO:0000256" key="3">
    <source>
        <dbReference type="ARBA" id="ARBA00022692"/>
    </source>
</evidence>
<evidence type="ECO:0000313" key="9">
    <source>
        <dbReference type="Proteomes" id="UP000240010"/>
    </source>
</evidence>
<dbReference type="AlphaFoldDB" id="A0A2S6HB44"/>
<dbReference type="GO" id="GO:0006857">
    <property type="term" value="P:oligopeptide transport"/>
    <property type="evidence" value="ECO:0007669"/>
    <property type="project" value="InterPro"/>
</dbReference>
<evidence type="ECO:0000256" key="1">
    <source>
        <dbReference type="ARBA" id="ARBA00004141"/>
    </source>
</evidence>
<dbReference type="GO" id="GO:0016020">
    <property type="term" value="C:membrane"/>
    <property type="evidence" value="ECO:0007669"/>
    <property type="project" value="UniProtKB-SubCell"/>
</dbReference>
<accession>A0A2S6HB44</accession>
<feature type="transmembrane region" description="Helical" evidence="7">
    <location>
        <begin position="158"/>
        <end position="178"/>
    </location>
</feature>
<organism evidence="8 9">
    <name type="scientific">Methylobacter tundripaludum</name>
    <dbReference type="NCBI Taxonomy" id="173365"/>
    <lineage>
        <taxon>Bacteria</taxon>
        <taxon>Pseudomonadati</taxon>
        <taxon>Pseudomonadota</taxon>
        <taxon>Gammaproteobacteria</taxon>
        <taxon>Methylococcales</taxon>
        <taxon>Methylococcaceae</taxon>
        <taxon>Methylobacter</taxon>
    </lineage>
</organism>
<dbReference type="Gene3D" id="1.20.1250.20">
    <property type="entry name" value="MFS general substrate transporter like domains"/>
    <property type="match status" value="2"/>
</dbReference>
<dbReference type="SUPFAM" id="SSF103473">
    <property type="entry name" value="MFS general substrate transporter"/>
    <property type="match status" value="1"/>
</dbReference>
<dbReference type="Proteomes" id="UP000240010">
    <property type="component" value="Unassembled WGS sequence"/>
</dbReference>
<evidence type="ECO:0000256" key="5">
    <source>
        <dbReference type="ARBA" id="ARBA00023136"/>
    </source>
</evidence>
<evidence type="ECO:0000256" key="7">
    <source>
        <dbReference type="SAM" id="Phobius"/>
    </source>
</evidence>
<dbReference type="InterPro" id="IPR018456">
    <property type="entry name" value="PTR2_symporter_CS"/>
</dbReference>
<evidence type="ECO:0000256" key="6">
    <source>
        <dbReference type="RuleBase" id="RU003755"/>
    </source>
</evidence>
<keyword evidence="6" id="KW-0813">Transport</keyword>
<evidence type="ECO:0000256" key="2">
    <source>
        <dbReference type="ARBA" id="ARBA00005982"/>
    </source>
</evidence>
<dbReference type="EMBL" id="PTIZ01000008">
    <property type="protein sequence ID" value="PPK74613.1"/>
    <property type="molecule type" value="Genomic_DNA"/>
</dbReference>
<feature type="transmembrane region" description="Helical" evidence="7">
    <location>
        <begin position="344"/>
        <end position="364"/>
    </location>
</feature>
<dbReference type="PANTHER" id="PTHR11654">
    <property type="entry name" value="OLIGOPEPTIDE TRANSPORTER-RELATED"/>
    <property type="match status" value="1"/>
</dbReference>
<feature type="transmembrane region" description="Helical" evidence="7">
    <location>
        <begin position="411"/>
        <end position="430"/>
    </location>
</feature>
<feature type="transmembrane region" description="Helical" evidence="7">
    <location>
        <begin position="31"/>
        <end position="49"/>
    </location>
</feature>
<feature type="transmembrane region" description="Helical" evidence="7">
    <location>
        <begin position="69"/>
        <end position="89"/>
    </location>
</feature>
<keyword evidence="4 7" id="KW-1133">Transmembrane helix</keyword>
<dbReference type="CDD" id="cd17347">
    <property type="entry name" value="MFS_SLC15A1_2_like"/>
    <property type="match status" value="1"/>
</dbReference>
<comment type="caution">
    <text evidence="8">The sequence shown here is derived from an EMBL/GenBank/DDBJ whole genome shotgun (WGS) entry which is preliminary data.</text>
</comment>
<sequence length="449" mass="49518">MKKPYLTAPVHSAEIPAGIPFIIGNELAERFSYYGMRAILVVFMTQYLMDADGKLAPMTSNEATAYFHLFVSITYFTPFLGALLADGLLGKYRTIISLSIVYCLGHFCLALDDTRTGLLVGQSLIALGAGGIKPCVSAHLGDQFGAGNQHWLGKVFSWFYLTINVGAFVAMLLVPWLLKTYGASIAFLLPGVLMLLATVIFRSGRYRFVHIPAAGMGFVREALSGEGLRCLGRLSGIYLFIAVFWALFDQNGSSWVLQAQQMDRLVFGIEILPSQIQAANPLLIVLLTPLFYRLLYPALGRYLHLGYLNKIAIGLFVAVLSFALIAGIQMRIDAGLQPNICWQLPAYLLLTSAEVMVSITCLEFSYTQAPRTMKSLVMSLYMAAVALGNLFTSAVNFFIENPDGSSRLAGAGYFWFFAALMLVTAVGFVWHSRHYQEQTYLQEEAQDIS</sequence>